<organism evidence="4 5">
    <name type="scientific">Carnobacterium divergens</name>
    <name type="common">Lactobacillus divergens</name>
    <dbReference type="NCBI Taxonomy" id="2748"/>
    <lineage>
        <taxon>Bacteria</taxon>
        <taxon>Bacillati</taxon>
        <taxon>Bacillota</taxon>
        <taxon>Bacilli</taxon>
        <taxon>Lactobacillales</taxon>
        <taxon>Carnobacteriaceae</taxon>
        <taxon>Carnobacterium</taxon>
    </lineage>
</organism>
<evidence type="ECO:0000313" key="5">
    <source>
        <dbReference type="Proteomes" id="UP000297938"/>
    </source>
</evidence>
<dbReference type="InterPro" id="IPR027994">
    <property type="entry name" value="WxL_dom"/>
</dbReference>
<dbReference type="Pfam" id="PF06458">
    <property type="entry name" value="MucBP"/>
    <property type="match status" value="1"/>
</dbReference>
<sequence length="858" mass="95315">MFFGHTGFGNSYNYKTRSFKTLGNMNAKLKASNRLPILSPMMIGVKKQQNSSGESISVFNYDYDHTGSMEGSTGANFDIGEMNNSNGSILNSRPVLEGSGGESIMIDQYIKDNEIVSYGFIGKSKTGSTKPVEYYQPVRVHGYIIDKDAGKVKYDVSYFNNSNQSHYYALTYGAHLDVGGAHTKSKLYSYGENGLYFDESDKVPVDKLPARIYFYMNKNYPDMNGPTSYKAGNLKEGVGAAMKNMFKIGYWSGVSIQSWLNPITGYLDPYEKWDSLQPKGYQFPLDHPVFALRWEPVYVAPNEVGTGSLDVSITEDEGTEVPPDPIPTQKIDIKEEVFHEDGTRAETALPGEKLIYRTTVSNEEKEKNYNFMAFIAKIDPNLENISNVIIKNESGVILGSGGYNEEKNRILTNSLKITSSKENIYFEYNATVKQNAKIDSFVKEKTNFQGSYQGEIPIAPIDSNEVETKIVKPKEIIEQVLNKTGEVAENAKTGESLHYITTLKGENAEIKNVADKIVVANPKSEMSTVTIRYIDENKNEIQESKVVRGQAGTYIGTESTKIPIIPGYDYESSYTWNPSISMGFQGVPAKFTQGDQEVDNKYKKMTGPIKYKTLIFKQPLDPNLENPTNITLKTKDGSVIGEGHFNATDKVVEANLNQEVVSAEDILFEFDATVKTDVTPGVLVKGQTTVEGVYNTNAIFYKALSNEVSTMIIEDTGKLIFVSAPQLLDYGDDLKILTKDQKYSTQVKEDALVVQDSRGSGSEWSMRATLLESLSSDSNHELKDALHYYSNGQDYTFSVGDAIPIMDKKTTDSQPIDISSNWKGVEEGPVLDVKAGKPYAEKYSTSIQWTLQDVPGNG</sequence>
<dbReference type="Pfam" id="PF13731">
    <property type="entry name" value="WxL"/>
    <property type="match status" value="1"/>
</dbReference>
<feature type="domain" description="MucBP" evidence="2">
    <location>
        <begin position="528"/>
        <end position="602"/>
    </location>
</feature>
<proteinExistence type="predicted"/>
<gene>
    <name evidence="4" type="ORF">CKN69_07295</name>
</gene>
<reference evidence="4 5" key="1">
    <citation type="journal article" date="2018" name="Int. J. Food Microbiol.">
        <title>Growth of Carnobacterium spp. isolated from chilled vacuum-packaged meat under relevant acidic conditions.</title>
        <authorList>
            <person name="Zhang P."/>
            <person name="Badoni M."/>
            <person name="Ganzle M."/>
            <person name="Yang X."/>
        </authorList>
    </citation>
    <scope>NUCLEOTIDE SEQUENCE [LARGE SCALE GENOMIC DNA]</scope>
    <source>
        <strain evidence="4 5">B2</strain>
    </source>
</reference>
<feature type="domain" description="WxL" evidence="3">
    <location>
        <begin position="716"/>
        <end position="855"/>
    </location>
</feature>
<evidence type="ECO:0000259" key="2">
    <source>
        <dbReference type="Pfam" id="PF06458"/>
    </source>
</evidence>
<evidence type="ECO:0000259" key="3">
    <source>
        <dbReference type="Pfam" id="PF13731"/>
    </source>
</evidence>
<name>A0A7Z8CYK0_CARDV</name>
<protein>
    <recommendedName>
        <fullName evidence="6">WxL domain-containing protein</fullName>
    </recommendedName>
</protein>
<dbReference type="RefSeq" id="WP_135026065.1">
    <property type="nucleotide sequence ID" value="NZ_NROV01000010.1"/>
</dbReference>
<comment type="caution">
    <text evidence="4">The sequence shown here is derived from an EMBL/GenBank/DDBJ whole genome shotgun (WGS) entry which is preliminary data.</text>
</comment>
<keyword evidence="1" id="KW-0677">Repeat</keyword>
<accession>A0A7Z8CYK0</accession>
<dbReference type="AlphaFoldDB" id="A0A7Z8CYK0"/>
<evidence type="ECO:0000256" key="1">
    <source>
        <dbReference type="ARBA" id="ARBA00022737"/>
    </source>
</evidence>
<dbReference type="Gene3D" id="3.10.20.320">
    <property type="entry name" value="Putative peptidoglycan bound protein (lpxtg motif)"/>
    <property type="match status" value="1"/>
</dbReference>
<evidence type="ECO:0000313" key="4">
    <source>
        <dbReference type="EMBL" id="TFJ26551.1"/>
    </source>
</evidence>
<dbReference type="EMBL" id="NRPP01000011">
    <property type="protein sequence ID" value="TFJ26551.1"/>
    <property type="molecule type" value="Genomic_DNA"/>
</dbReference>
<dbReference type="Proteomes" id="UP000297938">
    <property type="component" value="Unassembled WGS sequence"/>
</dbReference>
<evidence type="ECO:0008006" key="6">
    <source>
        <dbReference type="Google" id="ProtNLM"/>
    </source>
</evidence>
<dbReference type="InterPro" id="IPR009459">
    <property type="entry name" value="MucBP_dom"/>
</dbReference>